<dbReference type="EMBL" id="JACIHM010000001">
    <property type="protein sequence ID" value="MBB4445730.1"/>
    <property type="molecule type" value="Genomic_DNA"/>
</dbReference>
<accession>A0A7W6Y354</accession>
<gene>
    <name evidence="2" type="ORF">GGE31_001512</name>
    <name evidence="1" type="ORF">GGE33_000273</name>
    <name evidence="3" type="ORF">GGE35_001512</name>
</gene>
<dbReference type="EMBL" id="JACIGW010000001">
    <property type="protein sequence ID" value="MBB4346565.1"/>
    <property type="molecule type" value="Genomic_DNA"/>
</dbReference>
<reference evidence="4 5" key="1">
    <citation type="submission" date="2020-08" db="EMBL/GenBank/DDBJ databases">
        <title>Genomic Encyclopedia of Type Strains, Phase IV (KMG-V): Genome sequencing to study the core and pangenomes of soil and plant-associated prokaryotes.</title>
        <authorList>
            <person name="Whitman W."/>
        </authorList>
    </citation>
    <scope>NUCLEOTIDE SEQUENCE [LARGE SCALE GENOMIC DNA]</scope>
    <source>
        <strain evidence="2 5">SEMIA 444</strain>
        <strain evidence="1 4">SEMIA 448</strain>
        <strain evidence="3 6">SEMIA 452</strain>
    </source>
</reference>
<dbReference type="Proteomes" id="UP000524535">
    <property type="component" value="Unassembled WGS sequence"/>
</dbReference>
<evidence type="ECO:0000313" key="4">
    <source>
        <dbReference type="Proteomes" id="UP000520770"/>
    </source>
</evidence>
<sequence length="36" mass="3964">MFLDGTGVSIAKQFPVQIIVLWSFVARPVYSIGHEG</sequence>
<evidence type="ECO:0000313" key="1">
    <source>
        <dbReference type="EMBL" id="MBB4346565.1"/>
    </source>
</evidence>
<keyword evidence="5" id="KW-1185">Reference proteome</keyword>
<evidence type="ECO:0000313" key="6">
    <source>
        <dbReference type="Proteomes" id="UP000576087"/>
    </source>
</evidence>
<evidence type="ECO:0000313" key="2">
    <source>
        <dbReference type="EMBL" id="MBB4411041.1"/>
    </source>
</evidence>
<dbReference type="Proteomes" id="UP000520770">
    <property type="component" value="Unassembled WGS sequence"/>
</dbReference>
<organism evidence="3 6">
    <name type="scientific">Aliirhizobium cellulosilyticum</name>
    <dbReference type="NCBI Taxonomy" id="393664"/>
    <lineage>
        <taxon>Bacteria</taxon>
        <taxon>Pseudomonadati</taxon>
        <taxon>Pseudomonadota</taxon>
        <taxon>Alphaproteobacteria</taxon>
        <taxon>Hyphomicrobiales</taxon>
        <taxon>Rhizobiaceae</taxon>
        <taxon>Aliirhizobium</taxon>
    </lineage>
</organism>
<dbReference type="EMBL" id="JACIGY010000001">
    <property type="protein sequence ID" value="MBB4411041.1"/>
    <property type="molecule type" value="Genomic_DNA"/>
</dbReference>
<dbReference type="Proteomes" id="UP000576087">
    <property type="component" value="Unassembled WGS sequence"/>
</dbReference>
<evidence type="ECO:0000313" key="3">
    <source>
        <dbReference type="EMBL" id="MBB4445730.1"/>
    </source>
</evidence>
<name>A0A7W6Y354_9HYPH</name>
<evidence type="ECO:0000313" key="5">
    <source>
        <dbReference type="Proteomes" id="UP000524535"/>
    </source>
</evidence>
<dbReference type="AlphaFoldDB" id="A0A7W6Y354"/>
<protein>
    <submittedName>
        <fullName evidence="3">Uncharacterized protein</fullName>
    </submittedName>
</protein>
<comment type="caution">
    <text evidence="3">The sequence shown here is derived from an EMBL/GenBank/DDBJ whole genome shotgun (WGS) entry which is preliminary data.</text>
</comment>
<proteinExistence type="predicted"/>